<name>A0A4R5NKA1_9LACO</name>
<evidence type="ECO:0000256" key="1">
    <source>
        <dbReference type="SAM" id="MobiDB-lite"/>
    </source>
</evidence>
<comment type="caution">
    <text evidence="2">The sequence shown here is derived from an EMBL/GenBank/DDBJ whole genome shotgun (WGS) entry which is preliminary data.</text>
</comment>
<evidence type="ECO:0000313" key="3">
    <source>
        <dbReference type="Proteomes" id="UP000294854"/>
    </source>
</evidence>
<protein>
    <submittedName>
        <fullName evidence="2">Uncharacterized protein</fullName>
    </submittedName>
</protein>
<dbReference type="AlphaFoldDB" id="A0A4R5NKA1"/>
<gene>
    <name evidence="2" type="ORF">C5L31_001703</name>
</gene>
<reference evidence="2 3" key="1">
    <citation type="journal article" date="2019" name="Appl. Microbiol. Biotechnol.">
        <title>Uncovering carbohydrate metabolism through a genotype-phenotype association study of 56 lactic acid bacteria genomes.</title>
        <authorList>
            <person name="Buron-Moles G."/>
            <person name="Chailyan A."/>
            <person name="Dolejs I."/>
            <person name="Forster J."/>
            <person name="Miks M.H."/>
        </authorList>
    </citation>
    <scope>NUCLEOTIDE SEQUENCE [LARGE SCALE GENOMIC DNA]</scope>
    <source>
        <strain evidence="2 3">ATCC 49373</strain>
    </source>
</reference>
<dbReference type="RefSeq" id="WP_010619352.1">
    <property type="nucleotide sequence ID" value="NZ_CP042371.1"/>
</dbReference>
<dbReference type="EMBL" id="PUFO01000070">
    <property type="protein sequence ID" value="TDG75073.1"/>
    <property type="molecule type" value="Genomic_DNA"/>
</dbReference>
<keyword evidence="3" id="KW-1185">Reference proteome</keyword>
<accession>A0A4R5NKA1</accession>
<dbReference type="Proteomes" id="UP000294854">
    <property type="component" value="Unassembled WGS sequence"/>
</dbReference>
<organism evidence="2 3">
    <name type="scientific">Secundilactobacillus malefermentans</name>
    <dbReference type="NCBI Taxonomy" id="176292"/>
    <lineage>
        <taxon>Bacteria</taxon>
        <taxon>Bacillati</taxon>
        <taxon>Bacillota</taxon>
        <taxon>Bacilli</taxon>
        <taxon>Lactobacillales</taxon>
        <taxon>Lactobacillaceae</taxon>
        <taxon>Secundilactobacillus</taxon>
    </lineage>
</organism>
<feature type="compositionally biased region" description="Basic and acidic residues" evidence="1">
    <location>
        <begin position="1"/>
        <end position="23"/>
    </location>
</feature>
<proteinExistence type="predicted"/>
<sequence>MAGKVSKADRKAMIEKAEEERSKHPQKRTKSGFATIDEEADKLAKEN</sequence>
<feature type="region of interest" description="Disordered" evidence="1">
    <location>
        <begin position="1"/>
        <end position="47"/>
    </location>
</feature>
<evidence type="ECO:0000313" key="2">
    <source>
        <dbReference type="EMBL" id="TDG75073.1"/>
    </source>
</evidence>